<keyword evidence="1 5" id="KW-0378">Hydrolase</keyword>
<dbReference type="Pfam" id="PF20434">
    <property type="entry name" value="BD-FAE"/>
    <property type="match status" value="1"/>
</dbReference>
<sequence length="311" mass="34104">MKKIYLLLLVLLAFNSSIVTAQNKPMELPLYEGKTPNENPGPNEEKSEMDGILRVSQVRKPTLSVYLPPKEKATGAAVVICPGGGYGILAIAHEGHDVAKKLNEQGIAAFVLKYRLPNAKVSTNPEIAPLQDAQQAIRTVRRRAKEWQIDPGKLGIMGFSAGGHLASTAGTHFQKSHVPNPENTSVRPDFMILMYPVISSNVSFSHQGSFANLLGKNAAADKLKEYSNEQQVTAQTPPTFLVHASDDNAVPAQNSIVFYQALLQNKIPAELHIYQQGGHGFGLNNKTTRDQWFERCLNWMTANKYTSAAVK</sequence>
<dbReference type="InterPro" id="IPR050300">
    <property type="entry name" value="GDXG_lipolytic_enzyme"/>
</dbReference>
<dbReference type="GO" id="GO:0016798">
    <property type="term" value="F:hydrolase activity, acting on glycosyl bonds"/>
    <property type="evidence" value="ECO:0007669"/>
    <property type="project" value="UniProtKB-KW"/>
</dbReference>
<reference evidence="5" key="1">
    <citation type="submission" date="2020-02" db="EMBL/GenBank/DDBJ databases">
        <authorList>
            <person name="Meier V. D."/>
        </authorList>
    </citation>
    <scope>NUCLEOTIDE SEQUENCE</scope>
    <source>
        <strain evidence="5">AVDCRST_MAG95</strain>
    </source>
</reference>
<organism evidence="5">
    <name type="scientific">uncultured Adhaeribacter sp</name>
    <dbReference type="NCBI Taxonomy" id="448109"/>
    <lineage>
        <taxon>Bacteria</taxon>
        <taxon>Pseudomonadati</taxon>
        <taxon>Bacteroidota</taxon>
        <taxon>Cytophagia</taxon>
        <taxon>Cytophagales</taxon>
        <taxon>Hymenobacteraceae</taxon>
        <taxon>Adhaeribacter</taxon>
        <taxon>environmental samples</taxon>
    </lineage>
</organism>
<dbReference type="PANTHER" id="PTHR48081:SF6">
    <property type="entry name" value="PEPTIDASE S9 PROLYL OLIGOPEPTIDASE CATALYTIC DOMAIN-CONTAINING PROTEIN"/>
    <property type="match status" value="1"/>
</dbReference>
<protein>
    <submittedName>
        <fullName evidence="5">Endo-1,4-beta-xylanase B</fullName>
    </submittedName>
</protein>
<dbReference type="GO" id="GO:0045493">
    <property type="term" value="P:xylan catabolic process"/>
    <property type="evidence" value="ECO:0007669"/>
    <property type="project" value="UniProtKB-KW"/>
</dbReference>
<dbReference type="Gene3D" id="3.40.50.1820">
    <property type="entry name" value="alpha/beta hydrolase"/>
    <property type="match status" value="1"/>
</dbReference>
<dbReference type="InterPro" id="IPR029058">
    <property type="entry name" value="AB_hydrolase_fold"/>
</dbReference>
<evidence type="ECO:0000259" key="4">
    <source>
        <dbReference type="Pfam" id="PF20434"/>
    </source>
</evidence>
<keyword evidence="5" id="KW-0858">Xylan degradation</keyword>
<feature type="domain" description="BD-FAE-like" evidence="4">
    <location>
        <begin position="63"/>
        <end position="262"/>
    </location>
</feature>
<dbReference type="PANTHER" id="PTHR48081">
    <property type="entry name" value="AB HYDROLASE SUPERFAMILY PROTEIN C4A8.06C"/>
    <property type="match status" value="1"/>
</dbReference>
<keyword evidence="3" id="KW-0732">Signal</keyword>
<evidence type="ECO:0000256" key="2">
    <source>
        <dbReference type="SAM" id="MobiDB-lite"/>
    </source>
</evidence>
<dbReference type="AlphaFoldDB" id="A0A6J4JKX3"/>
<evidence type="ECO:0000256" key="1">
    <source>
        <dbReference type="ARBA" id="ARBA00022801"/>
    </source>
</evidence>
<keyword evidence="5" id="KW-0624">Polysaccharide degradation</keyword>
<gene>
    <name evidence="5" type="ORF">AVDCRST_MAG95-3321</name>
</gene>
<accession>A0A6J4JKX3</accession>
<keyword evidence="5" id="KW-0119">Carbohydrate metabolism</keyword>
<dbReference type="InterPro" id="IPR049492">
    <property type="entry name" value="BD-FAE-like_dom"/>
</dbReference>
<proteinExistence type="predicted"/>
<evidence type="ECO:0000256" key="3">
    <source>
        <dbReference type="SAM" id="SignalP"/>
    </source>
</evidence>
<evidence type="ECO:0000313" key="5">
    <source>
        <dbReference type="EMBL" id="CAA9281204.1"/>
    </source>
</evidence>
<feature type="region of interest" description="Disordered" evidence="2">
    <location>
        <begin position="30"/>
        <end position="49"/>
    </location>
</feature>
<dbReference type="SUPFAM" id="SSF53474">
    <property type="entry name" value="alpha/beta-Hydrolases"/>
    <property type="match status" value="1"/>
</dbReference>
<feature type="chain" id="PRO_5026869379" evidence="3">
    <location>
        <begin position="22"/>
        <end position="311"/>
    </location>
</feature>
<feature type="signal peptide" evidence="3">
    <location>
        <begin position="1"/>
        <end position="21"/>
    </location>
</feature>
<keyword evidence="5" id="KW-0326">Glycosidase</keyword>
<name>A0A6J4JKX3_9BACT</name>
<dbReference type="EMBL" id="CADCTJ010001039">
    <property type="protein sequence ID" value="CAA9281204.1"/>
    <property type="molecule type" value="Genomic_DNA"/>
</dbReference>